<dbReference type="PANTHER" id="PTHR43155:SF2">
    <property type="entry name" value="CYCLIC DI-GMP PHOSPHODIESTERASE PA4108"/>
    <property type="match status" value="1"/>
</dbReference>
<keyword evidence="1" id="KW-1133">Transmembrane helix</keyword>
<organism evidence="4 5">
    <name type="scientific">Holtiella tumoricola</name>
    <dbReference type="NCBI Taxonomy" id="3018743"/>
    <lineage>
        <taxon>Bacteria</taxon>
        <taxon>Bacillati</taxon>
        <taxon>Bacillota</taxon>
        <taxon>Clostridia</taxon>
        <taxon>Lachnospirales</taxon>
        <taxon>Cellulosilyticaceae</taxon>
        <taxon>Holtiella</taxon>
    </lineage>
</organism>
<dbReference type="InterPro" id="IPR003607">
    <property type="entry name" value="HD/PDEase_dom"/>
</dbReference>
<name>A0AA42J2Q9_9FIRM</name>
<feature type="domain" description="HD-GYP" evidence="3">
    <location>
        <begin position="238"/>
        <end position="432"/>
    </location>
</feature>
<dbReference type="Pfam" id="PF13487">
    <property type="entry name" value="HD_5"/>
    <property type="match status" value="1"/>
</dbReference>
<dbReference type="PANTHER" id="PTHR43155">
    <property type="entry name" value="CYCLIC DI-GMP PHOSPHODIESTERASE PA4108-RELATED"/>
    <property type="match status" value="1"/>
</dbReference>
<proteinExistence type="predicted"/>
<gene>
    <name evidence="4" type="ORF">PBV87_18345</name>
</gene>
<comment type="caution">
    <text evidence="4">The sequence shown here is derived from an EMBL/GenBank/DDBJ whole genome shotgun (WGS) entry which is preliminary data.</text>
</comment>
<feature type="transmembrane region" description="Helical" evidence="1">
    <location>
        <begin position="188"/>
        <end position="207"/>
    </location>
</feature>
<evidence type="ECO:0000313" key="5">
    <source>
        <dbReference type="Proteomes" id="UP001169242"/>
    </source>
</evidence>
<evidence type="ECO:0000313" key="4">
    <source>
        <dbReference type="EMBL" id="MDA3733443.1"/>
    </source>
</evidence>
<dbReference type="Proteomes" id="UP001169242">
    <property type="component" value="Unassembled WGS sequence"/>
</dbReference>
<keyword evidence="5" id="KW-1185">Reference proteome</keyword>
<dbReference type="NCBIfam" id="TIGR00277">
    <property type="entry name" value="HDIG"/>
    <property type="match status" value="1"/>
</dbReference>
<feature type="transmembrane region" description="Helical" evidence="1">
    <location>
        <begin position="213"/>
        <end position="232"/>
    </location>
</feature>
<dbReference type="EMBL" id="JAQIFT010000062">
    <property type="protein sequence ID" value="MDA3733443.1"/>
    <property type="molecule type" value="Genomic_DNA"/>
</dbReference>
<reference evidence="4" key="1">
    <citation type="journal article" date="2023" name="Int. J. Syst. Evol. Microbiol.">
        <title>&lt;i&gt;Holtiella tumoricola&lt;/i&gt; gen. nov. sp. nov., isolated from a human clinical sample.</title>
        <authorList>
            <person name="Allen-Vercoe E."/>
            <person name="Daigneault M.C."/>
            <person name="Vancuren S.J."/>
            <person name="Cochrane K."/>
            <person name="O'Neal L.L."/>
            <person name="Sankaranarayanan K."/>
            <person name="Lawson P.A."/>
        </authorList>
    </citation>
    <scope>NUCLEOTIDE SEQUENCE</scope>
    <source>
        <strain evidence="4">CC70A</strain>
    </source>
</reference>
<dbReference type="PROSITE" id="PS51831">
    <property type="entry name" value="HD"/>
    <property type="match status" value="1"/>
</dbReference>
<dbReference type="RefSeq" id="WP_271013266.1">
    <property type="nucleotide sequence ID" value="NZ_JAQIFT010000062.1"/>
</dbReference>
<keyword evidence="1" id="KW-0472">Membrane</keyword>
<dbReference type="InterPro" id="IPR006674">
    <property type="entry name" value="HD_domain"/>
</dbReference>
<dbReference type="CDD" id="cd00077">
    <property type="entry name" value="HDc"/>
    <property type="match status" value="1"/>
</dbReference>
<feature type="transmembrane region" description="Helical" evidence="1">
    <location>
        <begin position="12"/>
        <end position="32"/>
    </location>
</feature>
<feature type="transmembrane region" description="Helical" evidence="1">
    <location>
        <begin position="70"/>
        <end position="95"/>
    </location>
</feature>
<keyword evidence="1" id="KW-0812">Transmembrane</keyword>
<feature type="transmembrane region" description="Helical" evidence="1">
    <location>
        <begin position="116"/>
        <end position="134"/>
    </location>
</feature>
<dbReference type="Gene3D" id="1.10.3210.10">
    <property type="entry name" value="Hypothetical protein af1432"/>
    <property type="match status" value="1"/>
</dbReference>
<accession>A0AA42J2Q9</accession>
<dbReference type="SUPFAM" id="SSF109604">
    <property type="entry name" value="HD-domain/PDEase-like"/>
    <property type="match status" value="1"/>
</dbReference>
<feature type="transmembrane region" description="Helical" evidence="1">
    <location>
        <begin position="146"/>
        <end position="176"/>
    </location>
</feature>
<feature type="domain" description="HD" evidence="2">
    <location>
        <begin position="260"/>
        <end position="382"/>
    </location>
</feature>
<dbReference type="InterPro" id="IPR006675">
    <property type="entry name" value="HDIG_dom"/>
</dbReference>
<dbReference type="AlphaFoldDB" id="A0AA42J2Q9"/>
<sequence length="432" mass="49268">MEINRLTLKQKTFFLSIYAIAIGLIIYSSMYGHFEMKSQQVREIIFFIFAIGLSESITLCFRKMSFSTTFALTLATYLTLGALPSLICLLGGFLIRVLKVDENTYKHVCNTPLYGTAFNCSMFTISFIISHILYRSAIINIGIENQFIGILIFSMSYFLVNKGLLAMLLAILQGVYSKETIFKYFKNEFFLGMISYLIMIPFGWMFAVLYEHYSYWGIIIPLFPVLLIKYTFTYYAEAKEQYVQTVETLMNAVEARDCYTNGHSKRVAEVASLIAKKLGYRNGQIEKLRIAAMLHDIGKIGISDNILHKPGKLTDEEFATIKSHPEIGEGIIKDVSNLKYTRSIIRNHHERYDGKGYPDGKKGDELSVDVYIIQLADAIDAMASDRPYRKGLPADVIESEIRKGRGTQFHPHVVDAYLDLLQSNAEIQKIWE</sequence>
<dbReference type="SMART" id="SM00471">
    <property type="entry name" value="HDc"/>
    <property type="match status" value="1"/>
</dbReference>
<evidence type="ECO:0000256" key="1">
    <source>
        <dbReference type="SAM" id="Phobius"/>
    </source>
</evidence>
<dbReference type="PROSITE" id="PS51832">
    <property type="entry name" value="HD_GYP"/>
    <property type="match status" value="1"/>
</dbReference>
<dbReference type="InterPro" id="IPR037522">
    <property type="entry name" value="HD_GYP_dom"/>
</dbReference>
<feature type="transmembrane region" description="Helical" evidence="1">
    <location>
        <begin position="44"/>
        <end position="64"/>
    </location>
</feature>
<evidence type="ECO:0000259" key="2">
    <source>
        <dbReference type="PROSITE" id="PS51831"/>
    </source>
</evidence>
<protein>
    <submittedName>
        <fullName evidence="4">HD-GYP domain-containing protein</fullName>
    </submittedName>
</protein>
<evidence type="ECO:0000259" key="3">
    <source>
        <dbReference type="PROSITE" id="PS51832"/>
    </source>
</evidence>